<accession>A0ABT8S5M0</accession>
<dbReference type="PRINTS" id="PR00080">
    <property type="entry name" value="SDRFAMILY"/>
</dbReference>
<dbReference type="PANTHER" id="PTHR43086">
    <property type="entry name" value="VERY-LONG-CHAIN 3-OXOOACYL-COA REDUCTASE"/>
    <property type="match status" value="1"/>
</dbReference>
<reference evidence="12" key="1">
    <citation type="submission" date="2023-06" db="EMBL/GenBank/DDBJ databases">
        <authorList>
            <person name="Jiang Y."/>
            <person name="Liu Q."/>
        </authorList>
    </citation>
    <scope>NUCLEOTIDE SEQUENCE</scope>
    <source>
        <strain evidence="12">CGMCC 1.12090</strain>
    </source>
</reference>
<comment type="catalytic activity">
    <reaction evidence="3">
        <text>L-allo-threonine + NADP(+) = aminoacetone + CO2 + NADPH</text>
        <dbReference type="Rhea" id="RHEA:43524"/>
        <dbReference type="ChEBI" id="CHEBI:16526"/>
        <dbReference type="ChEBI" id="CHEBI:57783"/>
        <dbReference type="ChEBI" id="CHEBI:58320"/>
        <dbReference type="ChEBI" id="CHEBI:58349"/>
        <dbReference type="ChEBI" id="CHEBI:58585"/>
        <dbReference type="EC" id="1.1.1.381"/>
    </reaction>
</comment>
<dbReference type="GO" id="GO:0016491">
    <property type="term" value="F:oxidoreductase activity"/>
    <property type="evidence" value="ECO:0007669"/>
    <property type="project" value="UniProtKB-KW"/>
</dbReference>
<dbReference type="PANTHER" id="PTHR43086:SF3">
    <property type="entry name" value="NADP-DEPENDENT 3-HYDROXY ACID DEHYDROGENASE YDFG"/>
    <property type="match status" value="1"/>
</dbReference>
<evidence type="ECO:0000256" key="10">
    <source>
        <dbReference type="ARBA" id="ARBA00047274"/>
    </source>
</evidence>
<dbReference type="InterPro" id="IPR002347">
    <property type="entry name" value="SDR_fam"/>
</dbReference>
<dbReference type="EMBL" id="JAUKVY010000009">
    <property type="protein sequence ID" value="MDO1533584.1"/>
    <property type="molecule type" value="Genomic_DNA"/>
</dbReference>
<evidence type="ECO:0000256" key="8">
    <source>
        <dbReference type="ARBA" id="ARBA00044349"/>
    </source>
</evidence>
<evidence type="ECO:0000256" key="2">
    <source>
        <dbReference type="ARBA" id="ARBA00023002"/>
    </source>
</evidence>
<dbReference type="Gene3D" id="3.40.50.720">
    <property type="entry name" value="NAD(P)-binding Rossmann-like Domain"/>
    <property type="match status" value="1"/>
</dbReference>
<dbReference type="SUPFAM" id="SSF51735">
    <property type="entry name" value="NAD(P)-binding Rossmann-fold domains"/>
    <property type="match status" value="1"/>
</dbReference>
<comment type="function">
    <text evidence="9">NADP-dependent dehydrogenase with broad substrate specificity acting on 3-hydroxy acids. Catalyzes the NADP-dependent oxidation of L-allo-threonine to L-2-amino-3-keto-butyrate, which is spontaneously decarboxylated into aminoacetone. Also acts on D-threonine, L-serine, D-serine, D-3-hydroxyisobutyrate, L-3-hydroxyisobutyrate, D-glycerate and L-glycerate. Able to catalyze the reduction of the malonic semialdehyde to 3-hydroxypropionic acid. YdfG is apparently supplementing RutE, the presumed malonic semialdehyde reductase involved in pyrimidine degradation since both are able to detoxify malonic semialdehyde.</text>
</comment>
<name>A0ABT8S5M0_9BURK</name>
<proteinExistence type="inferred from homology"/>
<dbReference type="Proteomes" id="UP001169027">
    <property type="component" value="Unassembled WGS sequence"/>
</dbReference>
<evidence type="ECO:0000256" key="7">
    <source>
        <dbReference type="ARBA" id="ARBA00044271"/>
    </source>
</evidence>
<evidence type="ECO:0000256" key="5">
    <source>
        <dbReference type="ARBA" id="ARBA00044059"/>
    </source>
</evidence>
<sequence>MKPTDHSKPIALVTGASSGIGAIYADRLAKRGHDLILVARDVAKLSALAERIRSESGRHVELQPADLTAKDDLRRVEQRLLSDDRIELLVNNAGVGATSALIDSDPDRLEDMIQLNVTALARLTRAVAVGMARRGKGAIINIASIVAVAPELLNGTYGGSKAFVLAFTQSLHHELGPKGIRVQAVLPGATSTDFWNVAGTPVEHLPGEIVMRAEEMVDAALAGFDQGELATIPSLPDLGEWERFDAARKALGPNLSRSHAAQRYQAATAHVLEAA</sequence>
<evidence type="ECO:0000256" key="4">
    <source>
        <dbReference type="ARBA" id="ARBA00044050"/>
    </source>
</evidence>
<dbReference type="PIRSF" id="PIRSF000126">
    <property type="entry name" value="11-beta-HSD1"/>
    <property type="match status" value="1"/>
</dbReference>
<comment type="catalytic activity">
    <reaction evidence="10">
        <text>3-hydroxypropanoate + NADP(+) = 3-oxopropanoate + NADPH + H(+)</text>
        <dbReference type="Rhea" id="RHEA:26438"/>
        <dbReference type="ChEBI" id="CHEBI:15378"/>
        <dbReference type="ChEBI" id="CHEBI:16510"/>
        <dbReference type="ChEBI" id="CHEBI:33190"/>
        <dbReference type="ChEBI" id="CHEBI:57783"/>
        <dbReference type="ChEBI" id="CHEBI:58349"/>
        <dbReference type="EC" id="1.1.1.298"/>
    </reaction>
</comment>
<dbReference type="RefSeq" id="WP_301810375.1">
    <property type="nucleotide sequence ID" value="NZ_JAUJZH010000009.1"/>
</dbReference>
<dbReference type="PROSITE" id="PS00061">
    <property type="entry name" value="ADH_SHORT"/>
    <property type="match status" value="1"/>
</dbReference>
<dbReference type="EC" id="1.1.1.381" evidence="5"/>
<evidence type="ECO:0000256" key="1">
    <source>
        <dbReference type="ARBA" id="ARBA00006484"/>
    </source>
</evidence>
<protein>
    <recommendedName>
        <fullName evidence="6">NADP-dependent 3-hydroxy acid dehydrogenase YdfG</fullName>
        <ecNumber evidence="4">1.1.1.298</ecNumber>
        <ecNumber evidence="5">1.1.1.381</ecNumber>
    </recommendedName>
    <alternativeName>
        <fullName evidence="8">L-allo-threonine dehydrogenase</fullName>
    </alternativeName>
    <alternativeName>
        <fullName evidence="7">Malonic semialdehyde reductase</fullName>
    </alternativeName>
</protein>
<evidence type="ECO:0000256" key="3">
    <source>
        <dbReference type="ARBA" id="ARBA00043812"/>
    </source>
</evidence>
<evidence type="ECO:0000313" key="12">
    <source>
        <dbReference type="EMBL" id="MDO1533584.1"/>
    </source>
</evidence>
<dbReference type="EC" id="1.1.1.298" evidence="4"/>
<evidence type="ECO:0000256" key="11">
    <source>
        <dbReference type="RuleBase" id="RU000363"/>
    </source>
</evidence>
<keyword evidence="13" id="KW-1185">Reference proteome</keyword>
<keyword evidence="2 12" id="KW-0560">Oxidoreductase</keyword>
<evidence type="ECO:0000313" key="13">
    <source>
        <dbReference type="Proteomes" id="UP001169027"/>
    </source>
</evidence>
<evidence type="ECO:0000256" key="9">
    <source>
        <dbReference type="ARBA" id="ARBA00045650"/>
    </source>
</evidence>
<comment type="similarity">
    <text evidence="1 11">Belongs to the short-chain dehydrogenases/reductases (SDR) family.</text>
</comment>
<dbReference type="Pfam" id="PF00106">
    <property type="entry name" value="adh_short"/>
    <property type="match status" value="1"/>
</dbReference>
<comment type="caution">
    <text evidence="12">The sequence shown here is derived from an EMBL/GenBank/DDBJ whole genome shotgun (WGS) entry which is preliminary data.</text>
</comment>
<gene>
    <name evidence="12" type="ORF">Q2T77_14910</name>
</gene>
<evidence type="ECO:0000256" key="6">
    <source>
        <dbReference type="ARBA" id="ARBA00044065"/>
    </source>
</evidence>
<dbReference type="InterPro" id="IPR020904">
    <property type="entry name" value="Sc_DH/Rdtase_CS"/>
</dbReference>
<organism evidence="12 13">
    <name type="scientific">Variovorax ginsengisoli</name>
    <dbReference type="NCBI Taxonomy" id="363844"/>
    <lineage>
        <taxon>Bacteria</taxon>
        <taxon>Pseudomonadati</taxon>
        <taxon>Pseudomonadota</taxon>
        <taxon>Betaproteobacteria</taxon>
        <taxon>Burkholderiales</taxon>
        <taxon>Comamonadaceae</taxon>
        <taxon>Variovorax</taxon>
    </lineage>
</organism>
<dbReference type="InterPro" id="IPR036291">
    <property type="entry name" value="NAD(P)-bd_dom_sf"/>
</dbReference>
<dbReference type="PRINTS" id="PR00081">
    <property type="entry name" value="GDHRDH"/>
</dbReference>